<organism evidence="1 2">
    <name type="scientific">Trichoderma guizhouense</name>
    <dbReference type="NCBI Taxonomy" id="1491466"/>
    <lineage>
        <taxon>Eukaryota</taxon>
        <taxon>Fungi</taxon>
        <taxon>Dikarya</taxon>
        <taxon>Ascomycota</taxon>
        <taxon>Pezizomycotina</taxon>
        <taxon>Sordariomycetes</taxon>
        <taxon>Hypocreomycetidae</taxon>
        <taxon>Hypocreales</taxon>
        <taxon>Hypocreaceae</taxon>
        <taxon>Trichoderma</taxon>
    </lineage>
</organism>
<reference evidence="1 2" key="1">
    <citation type="submission" date="2016-04" db="EMBL/GenBank/DDBJ databases">
        <title>Multiple horizontal gene transfer events from other fungi enriched the ability of the initially mycotrophic fungus Trichoderma (Ascomycota) to feed on dead plant biomass.</title>
        <authorList>
            <person name="Atanasova L."/>
            <person name="Chenthamara K."/>
            <person name="Zhang J."/>
            <person name="Grujic M."/>
            <person name="Henrissat B."/>
            <person name="Kuo A."/>
            <person name="Aertz A."/>
            <person name="Salamov A."/>
            <person name="Lipzen A."/>
            <person name="Labutti K."/>
            <person name="Barry K."/>
            <person name="Miao Y."/>
            <person name="Rahimi M.J."/>
            <person name="Shen Q."/>
            <person name="Grigoriev I.V."/>
            <person name="Kubicek C.P."/>
            <person name="Druzhinina I.S."/>
        </authorList>
    </citation>
    <scope>NUCLEOTIDE SEQUENCE [LARGE SCALE GENOMIC DNA]</scope>
    <source>
        <strain evidence="1 2">NJAU 4742</strain>
    </source>
</reference>
<evidence type="ECO:0008006" key="3">
    <source>
        <dbReference type="Google" id="ProtNLM"/>
    </source>
</evidence>
<dbReference type="OrthoDB" id="5427059at2759"/>
<proteinExistence type="predicted"/>
<evidence type="ECO:0000313" key="1">
    <source>
        <dbReference type="EMBL" id="OPB42873.1"/>
    </source>
</evidence>
<dbReference type="Proteomes" id="UP000191004">
    <property type="component" value="Unassembled WGS sequence"/>
</dbReference>
<name>A0A1T3CP67_9HYPO</name>
<comment type="caution">
    <text evidence="1">The sequence shown here is derived from an EMBL/GenBank/DDBJ whole genome shotgun (WGS) entry which is preliminary data.</text>
</comment>
<gene>
    <name evidence="1" type="ORF">A0O28_0085090</name>
</gene>
<sequence>MTSITKLPIEVMTSIMRELGNIRFLLPCLLTCRYFYACFKADLNLAADILEQQLTPALVPYAIAVLEASQLNPRTGPLVRELLKTLIKEPSKLRRQFRTLPVPDLVKMGKLHDPIQSLATQFAKHAWGHIINDQGSQTSHDLCLSPTEDYRFCRAFYKFELFCNLFRSTMPTGFVSVSDEERRWFFAQYAPWESEQLASVHDFLELKFSEGSHDVLAHDVEFGTLGIDYLTAGGDNGWRQVWLSQGIDFIYRMTTETSYDAKRALLKSSYGASSAYLYDALTSIPEVDLNDDTPLAQITDKDLKTMFPPSDDQDIDKGPVEAWRVAFKDLPRSMWVMLPKNSGLRERAYVFWSLDRLERYDLLELFKNTPDDSELLRAVNGWGDMFKSFEERSKIKQRGGSGYWSKDDESRIVWPPTQAGGCLR</sequence>
<dbReference type="EMBL" id="LVVK01000011">
    <property type="protein sequence ID" value="OPB42873.1"/>
    <property type="molecule type" value="Genomic_DNA"/>
</dbReference>
<keyword evidence="2" id="KW-1185">Reference proteome</keyword>
<evidence type="ECO:0000313" key="2">
    <source>
        <dbReference type="Proteomes" id="UP000191004"/>
    </source>
</evidence>
<protein>
    <recommendedName>
        <fullName evidence="3">F-box domain-containing protein</fullName>
    </recommendedName>
</protein>
<dbReference type="AlphaFoldDB" id="A0A1T3CP67"/>
<accession>A0A1T3CP67</accession>